<dbReference type="EMBL" id="GBRH01226610">
    <property type="protein sequence ID" value="JAD71285.1"/>
    <property type="molecule type" value="Transcribed_RNA"/>
</dbReference>
<dbReference type="AlphaFoldDB" id="A0A0A9CD13"/>
<reference evidence="1" key="2">
    <citation type="journal article" date="2015" name="Data Brief">
        <title>Shoot transcriptome of the giant reed, Arundo donax.</title>
        <authorList>
            <person name="Barrero R.A."/>
            <person name="Guerrero F.D."/>
            <person name="Moolhuijzen P."/>
            <person name="Goolsby J.A."/>
            <person name="Tidwell J."/>
            <person name="Bellgard S.E."/>
            <person name="Bellgard M.I."/>
        </authorList>
    </citation>
    <scope>NUCLEOTIDE SEQUENCE</scope>
    <source>
        <tissue evidence="1">Shoot tissue taken approximately 20 cm above the soil surface</tissue>
    </source>
</reference>
<sequence length="37" mass="4269">MSEPRKRHCQPLSLLSPSTWLKNQPVLSFPFGVLFVK</sequence>
<name>A0A0A9CD13_ARUDO</name>
<organism evidence="1">
    <name type="scientific">Arundo donax</name>
    <name type="common">Giant reed</name>
    <name type="synonym">Donax arundinaceus</name>
    <dbReference type="NCBI Taxonomy" id="35708"/>
    <lineage>
        <taxon>Eukaryota</taxon>
        <taxon>Viridiplantae</taxon>
        <taxon>Streptophyta</taxon>
        <taxon>Embryophyta</taxon>
        <taxon>Tracheophyta</taxon>
        <taxon>Spermatophyta</taxon>
        <taxon>Magnoliopsida</taxon>
        <taxon>Liliopsida</taxon>
        <taxon>Poales</taxon>
        <taxon>Poaceae</taxon>
        <taxon>PACMAD clade</taxon>
        <taxon>Arundinoideae</taxon>
        <taxon>Arundineae</taxon>
        <taxon>Arundo</taxon>
    </lineage>
</organism>
<evidence type="ECO:0000313" key="1">
    <source>
        <dbReference type="EMBL" id="JAD71285.1"/>
    </source>
</evidence>
<accession>A0A0A9CD13</accession>
<proteinExistence type="predicted"/>
<protein>
    <submittedName>
        <fullName evidence="1">Uncharacterized protein</fullName>
    </submittedName>
</protein>
<reference evidence="1" key="1">
    <citation type="submission" date="2014-09" db="EMBL/GenBank/DDBJ databases">
        <authorList>
            <person name="Magalhaes I.L.F."/>
            <person name="Oliveira U."/>
            <person name="Santos F.R."/>
            <person name="Vidigal T.H.D.A."/>
            <person name="Brescovit A.D."/>
            <person name="Santos A.J."/>
        </authorList>
    </citation>
    <scope>NUCLEOTIDE SEQUENCE</scope>
    <source>
        <tissue evidence="1">Shoot tissue taken approximately 20 cm above the soil surface</tissue>
    </source>
</reference>